<dbReference type="AlphaFoldDB" id="A0A501WAW4"/>
<gene>
    <name evidence="1" type="ORF">FJM65_11015</name>
</gene>
<comment type="caution">
    <text evidence="1">The sequence shown here is derived from an EMBL/GenBank/DDBJ whole genome shotgun (WGS) entry which is preliminary data.</text>
</comment>
<sequence>MMGRIEQLQREMRQIRETYLDKRREQLDIKDKSSDQWHDLEAECLSLMQDHYTKSLESKSLDK</sequence>
<name>A0A501WAW4_9BACT</name>
<evidence type="ECO:0000313" key="2">
    <source>
        <dbReference type="Proteomes" id="UP000316727"/>
    </source>
</evidence>
<evidence type="ECO:0000313" key="1">
    <source>
        <dbReference type="EMBL" id="TPE43947.1"/>
    </source>
</evidence>
<dbReference type="RefSeq" id="WP_140621570.1">
    <property type="nucleotide sequence ID" value="NZ_VFRQ01000005.1"/>
</dbReference>
<keyword evidence="2" id="KW-1185">Reference proteome</keyword>
<proteinExistence type="predicted"/>
<dbReference type="EMBL" id="VFRQ01000005">
    <property type="protein sequence ID" value="TPE43947.1"/>
    <property type="molecule type" value="Genomic_DNA"/>
</dbReference>
<accession>A0A501WAW4</accession>
<dbReference type="Proteomes" id="UP000316727">
    <property type="component" value="Unassembled WGS sequence"/>
</dbReference>
<organism evidence="1 2">
    <name type="scientific">Pontibacter mangrovi</name>
    <dbReference type="NCBI Taxonomy" id="2589816"/>
    <lineage>
        <taxon>Bacteria</taxon>
        <taxon>Pseudomonadati</taxon>
        <taxon>Bacteroidota</taxon>
        <taxon>Cytophagia</taxon>
        <taxon>Cytophagales</taxon>
        <taxon>Hymenobacteraceae</taxon>
        <taxon>Pontibacter</taxon>
    </lineage>
</organism>
<reference evidence="1 2" key="1">
    <citation type="submission" date="2019-06" db="EMBL/GenBank/DDBJ databases">
        <title>A novel bacterium of genus Pontibacter, isolated from marine sediment.</title>
        <authorList>
            <person name="Huang H."/>
            <person name="Mo K."/>
            <person name="Hu Y."/>
        </authorList>
    </citation>
    <scope>NUCLEOTIDE SEQUENCE [LARGE SCALE GENOMIC DNA]</scope>
    <source>
        <strain evidence="1 2">HB172049</strain>
    </source>
</reference>
<protein>
    <submittedName>
        <fullName evidence="1">Uncharacterized protein</fullName>
    </submittedName>
</protein>